<gene>
    <name evidence="3" type="ORF">Moror_10574</name>
</gene>
<reference evidence="3 4" key="1">
    <citation type="journal article" date="2014" name="BMC Genomics">
        <title>Genome and secretome analysis of the hemibiotrophic fungal pathogen, Moniliophthora roreri, which causes frosty pod rot disease of cacao: mechanisms of the biotrophic and necrotrophic phases.</title>
        <authorList>
            <person name="Meinhardt L.W."/>
            <person name="Costa G.G.L."/>
            <person name="Thomazella D.P.T."/>
            <person name="Teixeira P.J.P.L."/>
            <person name="Carazzolle M.F."/>
            <person name="Schuster S.C."/>
            <person name="Carlson J.E."/>
            <person name="Guiltinan M.J."/>
            <person name="Mieczkowski P."/>
            <person name="Farmer A."/>
            <person name="Ramaraj T."/>
            <person name="Crozier J."/>
            <person name="Davis R.E."/>
            <person name="Shao J."/>
            <person name="Melnick R.L."/>
            <person name="Pereira G.A.G."/>
            <person name="Bailey B.A."/>
        </authorList>
    </citation>
    <scope>NUCLEOTIDE SEQUENCE [LARGE SCALE GENOMIC DNA]</scope>
    <source>
        <strain evidence="3 4">MCA 2997</strain>
    </source>
</reference>
<evidence type="ECO:0000256" key="1">
    <source>
        <dbReference type="SAM" id="Coils"/>
    </source>
</evidence>
<keyword evidence="4" id="KW-1185">Reference proteome</keyword>
<dbReference type="EMBL" id="AWSO01000321">
    <property type="protein sequence ID" value="ESK91745.1"/>
    <property type="molecule type" value="Genomic_DNA"/>
</dbReference>
<name>V2XGY4_MONRO</name>
<dbReference type="HOGENOM" id="CLU_018544_12_1_1"/>
<dbReference type="InterPro" id="IPR001810">
    <property type="entry name" value="F-box_dom"/>
</dbReference>
<dbReference type="Gene3D" id="3.80.10.10">
    <property type="entry name" value="Ribonuclease Inhibitor"/>
    <property type="match status" value="1"/>
</dbReference>
<feature type="domain" description="F-box" evidence="2">
    <location>
        <begin position="65"/>
        <end position="121"/>
    </location>
</feature>
<dbReference type="Gene3D" id="1.20.1280.50">
    <property type="match status" value="1"/>
</dbReference>
<dbReference type="PROSITE" id="PS50181">
    <property type="entry name" value="FBOX"/>
    <property type="match status" value="1"/>
</dbReference>
<accession>V2XGY4</accession>
<dbReference type="SUPFAM" id="SSF52047">
    <property type="entry name" value="RNI-like"/>
    <property type="match status" value="1"/>
</dbReference>
<organism evidence="3 4">
    <name type="scientific">Moniliophthora roreri (strain MCA 2997)</name>
    <name type="common">Cocoa frosty pod rot fungus</name>
    <name type="synonym">Crinipellis roreri</name>
    <dbReference type="NCBI Taxonomy" id="1381753"/>
    <lineage>
        <taxon>Eukaryota</taxon>
        <taxon>Fungi</taxon>
        <taxon>Dikarya</taxon>
        <taxon>Basidiomycota</taxon>
        <taxon>Agaricomycotina</taxon>
        <taxon>Agaricomycetes</taxon>
        <taxon>Agaricomycetidae</taxon>
        <taxon>Agaricales</taxon>
        <taxon>Marasmiineae</taxon>
        <taxon>Marasmiaceae</taxon>
        <taxon>Moniliophthora</taxon>
    </lineage>
</organism>
<sequence>MDRLFRNPIGSSGRNMISQFLADAEKESKQFQIEINKLKASMIVLENKQEKLKHVMGRYRSLLLLSPIHSMPTELLARIFTFCCSENHLYLYGKVEPLKLGMVCSRWRDIAFSTSILWSNITIDLSAWGKMPRLLESAIRQFMERSDKSLLRLNLDLSDVWEPEWAFPALRNLCQHSERWKGLHLAVNETSLDRRVFQSVEGRLASLKHLHIRGNALDDDNYYPELPNLFSLCPSLSSLSLHGYWRPITSSHNMPRAQITSLKLDCFIHGDALEYLVSFPNLQTLHLRCTGHDLEPYAASAGDKDICDLIALQSAVIEVEDDKQASFLFRYCTVPQLTSVHLIGLASYLEWGVDQRTIPNFISRSGCTITELVLVRLPILDSEDIGLLKLLPTLTTLRIEELERKPNNRIITTSFLDTLHVNQHSNSTTFLPRLTSLFLRIHAVSLDSSALVKAMTSRWAPDPVFATDMGIDRIRSIGIELMWQMSPWKRSPPDTPRKVFEPLRCLGDAGAKVWIVDVVAKE</sequence>
<keyword evidence="1" id="KW-0175">Coiled coil</keyword>
<dbReference type="Pfam" id="PF12937">
    <property type="entry name" value="F-box-like"/>
    <property type="match status" value="1"/>
</dbReference>
<protein>
    <recommendedName>
        <fullName evidence="2">F-box domain-containing protein</fullName>
    </recommendedName>
</protein>
<proteinExistence type="predicted"/>
<dbReference type="InterPro" id="IPR032675">
    <property type="entry name" value="LRR_dom_sf"/>
</dbReference>
<evidence type="ECO:0000313" key="3">
    <source>
        <dbReference type="EMBL" id="ESK91745.1"/>
    </source>
</evidence>
<feature type="coiled-coil region" evidence="1">
    <location>
        <begin position="21"/>
        <end position="48"/>
    </location>
</feature>
<dbReference type="OrthoDB" id="3268739at2759"/>
<evidence type="ECO:0000259" key="2">
    <source>
        <dbReference type="PROSITE" id="PS50181"/>
    </source>
</evidence>
<dbReference type="KEGG" id="mrr:Moror_10574"/>
<dbReference type="AlphaFoldDB" id="V2XGY4"/>
<evidence type="ECO:0000313" key="4">
    <source>
        <dbReference type="Proteomes" id="UP000017559"/>
    </source>
</evidence>
<dbReference type="Proteomes" id="UP000017559">
    <property type="component" value="Unassembled WGS sequence"/>
</dbReference>
<comment type="caution">
    <text evidence="3">The sequence shown here is derived from an EMBL/GenBank/DDBJ whole genome shotgun (WGS) entry which is preliminary data.</text>
</comment>